<evidence type="ECO:0000313" key="1">
    <source>
        <dbReference type="EMBL" id="KZV17537.1"/>
    </source>
</evidence>
<proteinExistence type="predicted"/>
<accession>A0A2Z7A7F2</accession>
<dbReference type="AlphaFoldDB" id="A0A2Z7A7F2"/>
<protein>
    <submittedName>
        <fullName evidence="1">Uncharacterized protein</fullName>
    </submittedName>
</protein>
<evidence type="ECO:0000313" key="2">
    <source>
        <dbReference type="Proteomes" id="UP000250235"/>
    </source>
</evidence>
<reference evidence="1 2" key="1">
    <citation type="journal article" date="2015" name="Proc. Natl. Acad. Sci. U.S.A.">
        <title>The resurrection genome of Boea hygrometrica: A blueprint for survival of dehydration.</title>
        <authorList>
            <person name="Xiao L."/>
            <person name="Yang G."/>
            <person name="Zhang L."/>
            <person name="Yang X."/>
            <person name="Zhao S."/>
            <person name="Ji Z."/>
            <person name="Zhou Q."/>
            <person name="Hu M."/>
            <person name="Wang Y."/>
            <person name="Chen M."/>
            <person name="Xu Y."/>
            <person name="Jin H."/>
            <person name="Xiao X."/>
            <person name="Hu G."/>
            <person name="Bao F."/>
            <person name="Hu Y."/>
            <person name="Wan P."/>
            <person name="Li L."/>
            <person name="Deng X."/>
            <person name="Kuang T."/>
            <person name="Xiang C."/>
            <person name="Zhu J.K."/>
            <person name="Oliver M.J."/>
            <person name="He Y."/>
        </authorList>
    </citation>
    <scope>NUCLEOTIDE SEQUENCE [LARGE SCALE GENOMIC DNA]</scope>
    <source>
        <strain evidence="2">cv. XS01</strain>
    </source>
</reference>
<dbReference type="Proteomes" id="UP000250235">
    <property type="component" value="Unassembled WGS sequence"/>
</dbReference>
<keyword evidence="2" id="KW-1185">Reference proteome</keyword>
<sequence>MIAADSRAMARARACMAAPDRRSLGASFSHGGRSIVSRIAHNLARSAKGRCTLAVQHDGRSMLMDAPLSGATWLERAAMRRMLFDGGRRRRPAMLRESCDG</sequence>
<organism evidence="1 2">
    <name type="scientific">Dorcoceras hygrometricum</name>
    <dbReference type="NCBI Taxonomy" id="472368"/>
    <lineage>
        <taxon>Eukaryota</taxon>
        <taxon>Viridiplantae</taxon>
        <taxon>Streptophyta</taxon>
        <taxon>Embryophyta</taxon>
        <taxon>Tracheophyta</taxon>
        <taxon>Spermatophyta</taxon>
        <taxon>Magnoliopsida</taxon>
        <taxon>eudicotyledons</taxon>
        <taxon>Gunneridae</taxon>
        <taxon>Pentapetalae</taxon>
        <taxon>asterids</taxon>
        <taxon>lamiids</taxon>
        <taxon>Lamiales</taxon>
        <taxon>Gesneriaceae</taxon>
        <taxon>Didymocarpoideae</taxon>
        <taxon>Trichosporeae</taxon>
        <taxon>Loxocarpinae</taxon>
        <taxon>Dorcoceras</taxon>
    </lineage>
</organism>
<gene>
    <name evidence="1" type="ORF">F511_19156</name>
</gene>
<name>A0A2Z7A7F2_9LAMI</name>
<dbReference type="EMBL" id="KV018158">
    <property type="protein sequence ID" value="KZV17537.1"/>
    <property type="molecule type" value="Genomic_DNA"/>
</dbReference>